<reference evidence="1 2" key="1">
    <citation type="submission" date="2023-07" db="EMBL/GenBank/DDBJ databases">
        <title>Sequencing the genomes of 1000 actinobacteria strains.</title>
        <authorList>
            <person name="Klenk H.-P."/>
        </authorList>
    </citation>
    <scope>NUCLEOTIDE SEQUENCE [LARGE SCALE GENOMIC DNA]</scope>
    <source>
        <strain evidence="1 2">GD13</strain>
    </source>
</reference>
<sequence length="131" mass="14371">MELVETSVPLLTRRSRSLVVRHGDAGLLRPLEPGERVVVRDPATDDYWAATVADRDPGSQATEAVYRIELEVRMPEEQALERVGEVAGHATLFREEAVGMQDLLDLLGAVRGRRRAADAALSSLAAVRRSL</sequence>
<gene>
    <name evidence="1" type="ORF">J2S59_000919</name>
</gene>
<evidence type="ECO:0000313" key="2">
    <source>
        <dbReference type="Proteomes" id="UP001240447"/>
    </source>
</evidence>
<keyword evidence="2" id="KW-1185">Reference proteome</keyword>
<dbReference type="EMBL" id="JAUSQM010000001">
    <property type="protein sequence ID" value="MDP9821110.1"/>
    <property type="molecule type" value="Genomic_DNA"/>
</dbReference>
<accession>A0ABT9NL12</accession>
<organism evidence="1 2">
    <name type="scientific">Nocardioides massiliensis</name>
    <dbReference type="NCBI Taxonomy" id="1325935"/>
    <lineage>
        <taxon>Bacteria</taxon>
        <taxon>Bacillati</taxon>
        <taxon>Actinomycetota</taxon>
        <taxon>Actinomycetes</taxon>
        <taxon>Propionibacteriales</taxon>
        <taxon>Nocardioidaceae</taxon>
        <taxon>Nocardioides</taxon>
    </lineage>
</organism>
<evidence type="ECO:0000313" key="1">
    <source>
        <dbReference type="EMBL" id="MDP9821110.1"/>
    </source>
</evidence>
<protein>
    <submittedName>
        <fullName evidence="1">Uncharacterized protein</fullName>
    </submittedName>
</protein>
<comment type="caution">
    <text evidence="1">The sequence shown here is derived from an EMBL/GenBank/DDBJ whole genome shotgun (WGS) entry which is preliminary data.</text>
</comment>
<dbReference type="Proteomes" id="UP001240447">
    <property type="component" value="Unassembled WGS sequence"/>
</dbReference>
<dbReference type="RefSeq" id="WP_068120912.1">
    <property type="nucleotide sequence ID" value="NZ_CCXJ01000323.1"/>
</dbReference>
<proteinExistence type="predicted"/>
<name>A0ABT9NL12_9ACTN</name>